<evidence type="ECO:0000256" key="6">
    <source>
        <dbReference type="ARBA" id="ARBA00022679"/>
    </source>
</evidence>
<dbReference type="EMBL" id="CP118848">
    <property type="protein sequence ID" value="WHI61132.1"/>
    <property type="molecule type" value="Genomic_DNA"/>
</dbReference>
<dbReference type="PANTHER" id="PTHR30616">
    <property type="entry name" value="UNCHARACTERIZED PROTEIN YFIH"/>
    <property type="match status" value="1"/>
</dbReference>
<dbReference type="GO" id="GO:0005507">
    <property type="term" value="F:copper ion binding"/>
    <property type="evidence" value="ECO:0007669"/>
    <property type="project" value="TreeGrafter"/>
</dbReference>
<dbReference type="InterPro" id="IPR038371">
    <property type="entry name" value="Cu_polyphenol_OxRdtase_sf"/>
</dbReference>
<evidence type="ECO:0000256" key="2">
    <source>
        <dbReference type="ARBA" id="ARBA00001947"/>
    </source>
</evidence>
<comment type="catalytic activity">
    <reaction evidence="1">
        <text>inosine + phosphate = alpha-D-ribose 1-phosphate + hypoxanthine</text>
        <dbReference type="Rhea" id="RHEA:27646"/>
        <dbReference type="ChEBI" id="CHEBI:17368"/>
        <dbReference type="ChEBI" id="CHEBI:17596"/>
        <dbReference type="ChEBI" id="CHEBI:43474"/>
        <dbReference type="ChEBI" id="CHEBI:57720"/>
        <dbReference type="EC" id="2.4.2.1"/>
    </reaction>
    <physiologicalReaction direction="left-to-right" evidence="1">
        <dbReference type="Rhea" id="RHEA:27647"/>
    </physiologicalReaction>
</comment>
<evidence type="ECO:0000313" key="14">
    <source>
        <dbReference type="EMBL" id="WHI61132.1"/>
    </source>
</evidence>
<keyword evidence="9" id="KW-0862">Zinc</keyword>
<dbReference type="SUPFAM" id="SSF64438">
    <property type="entry name" value="CNF1/YfiH-like putative cysteine hydrolases"/>
    <property type="match status" value="1"/>
</dbReference>
<dbReference type="Proteomes" id="UP001223261">
    <property type="component" value="Chromosome"/>
</dbReference>
<evidence type="ECO:0000256" key="8">
    <source>
        <dbReference type="ARBA" id="ARBA00022801"/>
    </source>
</evidence>
<protein>
    <recommendedName>
        <fullName evidence="13">Purine nucleoside phosphorylase</fullName>
    </recommendedName>
</protein>
<comment type="function">
    <text evidence="4">Purine nucleoside enzyme that catalyzes the phosphorolysis of adenosine and inosine nucleosides, yielding D-ribose 1-phosphate and the respective free bases, adenine and hypoxanthine. Also catalyzes the phosphorolysis of S-methyl-5'-thioadenosine into adenine and S-methyl-5-thio-alpha-D-ribose 1-phosphate. Also has adenosine deaminase activity.</text>
</comment>
<dbReference type="GeneID" id="99677041"/>
<evidence type="ECO:0000256" key="3">
    <source>
        <dbReference type="ARBA" id="ARBA00001973"/>
    </source>
</evidence>
<name>A0AAX3W869_MAMLE</name>
<evidence type="ECO:0000256" key="7">
    <source>
        <dbReference type="ARBA" id="ARBA00022723"/>
    </source>
</evidence>
<keyword evidence="7" id="KW-0479">Metal-binding</keyword>
<dbReference type="InterPro" id="IPR003730">
    <property type="entry name" value="Cu_polyphenol_OxRdtase"/>
</dbReference>
<dbReference type="NCBIfam" id="TIGR00726">
    <property type="entry name" value="peptidoglycan editing factor PgeF"/>
    <property type="match status" value="1"/>
</dbReference>
<dbReference type="InterPro" id="IPR011324">
    <property type="entry name" value="Cytotoxic_necrot_fac-like_cat"/>
</dbReference>
<dbReference type="GO" id="GO:0016787">
    <property type="term" value="F:hydrolase activity"/>
    <property type="evidence" value="ECO:0007669"/>
    <property type="project" value="UniProtKB-KW"/>
</dbReference>
<comment type="cofactor">
    <cofactor evidence="3">
        <name>Cu(2+)</name>
        <dbReference type="ChEBI" id="CHEBI:29036"/>
    </cofactor>
</comment>
<dbReference type="GO" id="GO:0017061">
    <property type="term" value="F:S-methyl-5-thioadenosine phosphorylase activity"/>
    <property type="evidence" value="ECO:0007669"/>
    <property type="project" value="UniProtKB-EC"/>
</dbReference>
<proteinExistence type="inferred from homology"/>
<evidence type="ECO:0000256" key="9">
    <source>
        <dbReference type="ARBA" id="ARBA00022833"/>
    </source>
</evidence>
<comment type="catalytic activity">
    <reaction evidence="12">
        <text>S-methyl-5'-thioadenosine + phosphate = 5-(methylsulfanyl)-alpha-D-ribose 1-phosphate + adenine</text>
        <dbReference type="Rhea" id="RHEA:11852"/>
        <dbReference type="ChEBI" id="CHEBI:16708"/>
        <dbReference type="ChEBI" id="CHEBI:17509"/>
        <dbReference type="ChEBI" id="CHEBI:43474"/>
        <dbReference type="ChEBI" id="CHEBI:58533"/>
        <dbReference type="EC" id="2.4.2.28"/>
    </reaction>
    <physiologicalReaction direction="left-to-right" evidence="12">
        <dbReference type="Rhea" id="RHEA:11853"/>
    </physiologicalReaction>
</comment>
<comment type="similarity">
    <text evidence="5 13">Belongs to the purine nucleoside phosphorylase YfiH/LACC1 family.</text>
</comment>
<evidence type="ECO:0000256" key="13">
    <source>
        <dbReference type="RuleBase" id="RU361274"/>
    </source>
</evidence>
<comment type="catalytic activity">
    <reaction evidence="10">
        <text>adenosine + H2O + H(+) = inosine + NH4(+)</text>
        <dbReference type="Rhea" id="RHEA:24408"/>
        <dbReference type="ChEBI" id="CHEBI:15377"/>
        <dbReference type="ChEBI" id="CHEBI:15378"/>
        <dbReference type="ChEBI" id="CHEBI:16335"/>
        <dbReference type="ChEBI" id="CHEBI:17596"/>
        <dbReference type="ChEBI" id="CHEBI:28938"/>
        <dbReference type="EC" id="3.5.4.4"/>
    </reaction>
    <physiologicalReaction direction="left-to-right" evidence="10">
        <dbReference type="Rhea" id="RHEA:24409"/>
    </physiologicalReaction>
</comment>
<dbReference type="CDD" id="cd16833">
    <property type="entry name" value="YfiH"/>
    <property type="match status" value="1"/>
</dbReference>
<evidence type="ECO:0000256" key="4">
    <source>
        <dbReference type="ARBA" id="ARBA00003215"/>
    </source>
</evidence>
<evidence type="ECO:0000256" key="12">
    <source>
        <dbReference type="ARBA" id="ARBA00049893"/>
    </source>
</evidence>
<gene>
    <name evidence="14" type="primary">pgeF</name>
    <name evidence="14" type="ORF">PYH69_05740</name>
</gene>
<keyword evidence="6" id="KW-0808">Transferase</keyword>
<comment type="cofactor">
    <cofactor evidence="2">
        <name>Zn(2+)</name>
        <dbReference type="ChEBI" id="CHEBI:29105"/>
    </cofactor>
</comment>
<organism evidence="14 15">
    <name type="scientific">Mammaliicoccus lentus</name>
    <name type="common">Staphylococcus lentus</name>
    <dbReference type="NCBI Taxonomy" id="42858"/>
    <lineage>
        <taxon>Bacteria</taxon>
        <taxon>Bacillati</taxon>
        <taxon>Bacillota</taxon>
        <taxon>Bacilli</taxon>
        <taxon>Bacillales</taxon>
        <taxon>Staphylococcaceae</taxon>
        <taxon>Mammaliicoccus</taxon>
    </lineage>
</organism>
<evidence type="ECO:0000256" key="5">
    <source>
        <dbReference type="ARBA" id="ARBA00007353"/>
    </source>
</evidence>
<accession>A0AAX3W869</accession>
<dbReference type="PANTHER" id="PTHR30616:SF2">
    <property type="entry name" value="PURINE NUCLEOSIDE PHOSPHORYLASE LACC1"/>
    <property type="match status" value="1"/>
</dbReference>
<comment type="catalytic activity">
    <reaction evidence="11">
        <text>adenosine + phosphate = alpha-D-ribose 1-phosphate + adenine</text>
        <dbReference type="Rhea" id="RHEA:27642"/>
        <dbReference type="ChEBI" id="CHEBI:16335"/>
        <dbReference type="ChEBI" id="CHEBI:16708"/>
        <dbReference type="ChEBI" id="CHEBI:43474"/>
        <dbReference type="ChEBI" id="CHEBI:57720"/>
        <dbReference type="EC" id="2.4.2.1"/>
    </reaction>
    <physiologicalReaction direction="left-to-right" evidence="11">
        <dbReference type="Rhea" id="RHEA:27643"/>
    </physiologicalReaction>
</comment>
<dbReference type="Pfam" id="PF02578">
    <property type="entry name" value="Cu-oxidase_4"/>
    <property type="match status" value="1"/>
</dbReference>
<dbReference type="Gene3D" id="3.60.140.10">
    <property type="entry name" value="CNF1/YfiH-like putative cysteine hydrolases"/>
    <property type="match status" value="1"/>
</dbReference>
<evidence type="ECO:0000313" key="15">
    <source>
        <dbReference type="Proteomes" id="UP001223261"/>
    </source>
</evidence>
<dbReference type="RefSeq" id="WP_017000550.1">
    <property type="nucleotide sequence ID" value="NZ_CP116807.1"/>
</dbReference>
<sequence length="263" mass="30213">MEEIFSQQNHHLSYNVQERPDLTIGITTRTDGHSPYPNNAFNMARYIDDNPENITKHQRVLADEIGFSCDSWVFPIQTHENKIQEVKSSDRGKNISELTNELYGLDGLYTYESNILLTMCFADCVPIYLYDTNSEYVGLCHAGWRGTQSQIIKEMIENYKGDIENLRIVIGPSTSNSYEINDDIYNKFKSLPIDSSLYIENRGQNKHGIDLKRANELLAIFYGVKPEHIVKTNHCTASETDKFFSYRVEQGNTGRMLAFIGRK</sequence>
<evidence type="ECO:0000256" key="1">
    <source>
        <dbReference type="ARBA" id="ARBA00000553"/>
    </source>
</evidence>
<evidence type="ECO:0000256" key="10">
    <source>
        <dbReference type="ARBA" id="ARBA00047989"/>
    </source>
</evidence>
<dbReference type="AlphaFoldDB" id="A0AAX3W869"/>
<evidence type="ECO:0000256" key="11">
    <source>
        <dbReference type="ARBA" id="ARBA00048968"/>
    </source>
</evidence>
<keyword evidence="8" id="KW-0378">Hydrolase</keyword>
<reference evidence="14" key="1">
    <citation type="journal article" date="2023" name="Antibiotics">
        <title>Prevalence and Molecular Characterization of Methicillin-Resistant Staphylococci (MRS) and Mammaliicocci (MRM) in Dromedary Camels from Algeria: First Detection of SCCmec-mecC Hybrid in Methicillin-Resistant Mammaliicoccus lentus.</title>
        <authorList>
            <person name="Belhout C."/>
            <person name="Boyen F."/>
            <person name="Vereecke N."/>
            <person name="Theuns S."/>
            <person name="Taibi N."/>
            <person name="Stegger M."/>
            <person name="de la Fe-Rodriguez P.Y."/>
            <person name="Bouayad L."/>
            <person name="Elgroud R."/>
            <person name="Butaye P."/>
        </authorList>
    </citation>
    <scope>NUCLEOTIDE SEQUENCE</scope>
    <source>
        <strain evidence="14">7048</strain>
    </source>
</reference>